<proteinExistence type="predicted"/>
<protein>
    <submittedName>
        <fullName evidence="1">Uncharacterized protein</fullName>
    </submittedName>
</protein>
<reference evidence="1" key="1">
    <citation type="submission" date="2016-10" db="EMBL/GenBank/DDBJ databases">
        <authorList>
            <person name="Varghese N."/>
        </authorList>
    </citation>
    <scope>NUCLEOTIDE SEQUENCE</scope>
</reference>
<sequence>MALGVSSGVGQSRGKNKATKLKSYRIANPTKISAWFGNASVRASACGETVVNVVNEYFIYQTGETPQVGAEIRKPNGLPITFDKRYKVAMSVGPYAPSTQFYTLNVQEGTGGISEITAVTVC</sequence>
<accession>A0A218MN54</accession>
<dbReference type="EMBL" id="KY052853">
    <property type="protein sequence ID" value="ASF00719.1"/>
    <property type="molecule type" value="Genomic_DNA"/>
</dbReference>
<organism evidence="1">
    <name type="scientific">uncultured virus</name>
    <dbReference type="NCBI Taxonomy" id="340016"/>
    <lineage>
        <taxon>Viruses</taxon>
        <taxon>environmental samples</taxon>
    </lineage>
</organism>
<reference evidence="1" key="2">
    <citation type="journal article" date="2017" name="Nat. Commun.">
        <title>Single-virus genomics reveals hidden cosmopolitan and abundant viruses.</title>
        <authorList>
            <person name="Martinez-Hernandez F."/>
            <person name="Fornas O."/>
            <person name="Lluesma Gomez M."/>
            <person name="Bolduc B."/>
            <person name="de la Cruz Pena M.J."/>
            <person name="Martinez J.M."/>
            <person name="Anton J."/>
            <person name="Gasol J.M."/>
            <person name="Rosselli R."/>
            <person name="Rodriguez-Valera F."/>
            <person name="Sullivan M.B."/>
            <person name="Acinas S.G."/>
            <person name="Martinez-Garcia M."/>
        </authorList>
    </citation>
    <scope>NUCLEOTIDE SEQUENCE</scope>
</reference>
<name>A0A218MN54_9VIRU</name>
<evidence type="ECO:0000313" key="1">
    <source>
        <dbReference type="EMBL" id="ASF00719.1"/>
    </source>
</evidence>